<dbReference type="STRING" id="113562.SAMN04489716_0811"/>
<proteinExistence type="predicted"/>
<name>A0A1H1SB39_9ACTN</name>
<organism evidence="1 2">
    <name type="scientific">Actinoplanes derwentensis</name>
    <dbReference type="NCBI Taxonomy" id="113562"/>
    <lineage>
        <taxon>Bacteria</taxon>
        <taxon>Bacillati</taxon>
        <taxon>Actinomycetota</taxon>
        <taxon>Actinomycetes</taxon>
        <taxon>Micromonosporales</taxon>
        <taxon>Micromonosporaceae</taxon>
        <taxon>Actinoplanes</taxon>
    </lineage>
</organism>
<reference evidence="1 2" key="1">
    <citation type="submission" date="2016-10" db="EMBL/GenBank/DDBJ databases">
        <authorList>
            <person name="de Groot N.N."/>
        </authorList>
    </citation>
    <scope>NUCLEOTIDE SEQUENCE [LARGE SCALE GENOMIC DNA]</scope>
    <source>
        <strain evidence="1 2">DSM 43941</strain>
    </source>
</reference>
<sequence>MLIGASIAAEDLEFYEPLFAGNDIMRIFPVRVTVDGDPLRVLPDWSDSRLEYCRRHSAVPFLSTKVDGRPGGLEHVRRQLADMPAWIERLYLTDRHEPEGDLPGGPAEFKVNFGRFLDMIDTLPRRIRTRVRCGPVLTKTWTENKDKGDFQYRTYDPGTGDFFGVDCYVPAGTSHEVMAPSRLPKPADFLRWVKAYEHSPSDARPRILPELGLIGMPDDRDGSARAAWIKGVHTEMSGWHTGVPGWSRQWSLLGWIWWNQQGKNTGDVDRIGSRRDFPLDERTVDRHTAAKLDPPKPLTMFNTLWKAQRSRPRHAAMSVAR</sequence>
<dbReference type="EMBL" id="LT629758">
    <property type="protein sequence ID" value="SDS45008.1"/>
    <property type="molecule type" value="Genomic_DNA"/>
</dbReference>
<evidence type="ECO:0000313" key="1">
    <source>
        <dbReference type="EMBL" id="SDS45008.1"/>
    </source>
</evidence>
<dbReference type="AlphaFoldDB" id="A0A1H1SB39"/>
<evidence type="ECO:0000313" key="2">
    <source>
        <dbReference type="Proteomes" id="UP000198688"/>
    </source>
</evidence>
<keyword evidence="2" id="KW-1185">Reference proteome</keyword>
<accession>A0A1H1SB39</accession>
<dbReference type="Proteomes" id="UP000198688">
    <property type="component" value="Chromosome I"/>
</dbReference>
<gene>
    <name evidence="1" type="ORF">SAMN04489716_0811</name>
</gene>
<protein>
    <submittedName>
        <fullName evidence="1">Uncharacterized protein</fullName>
    </submittedName>
</protein>